<evidence type="ECO:0000313" key="3">
    <source>
        <dbReference type="Proteomes" id="UP001589670"/>
    </source>
</evidence>
<evidence type="ECO:0000256" key="1">
    <source>
        <dbReference type="SAM" id="MobiDB-lite"/>
    </source>
</evidence>
<name>A0ABV5I186_9RHOB</name>
<comment type="caution">
    <text evidence="2">The sequence shown here is derived from an EMBL/GenBank/DDBJ whole genome shotgun (WGS) entry which is preliminary data.</text>
</comment>
<organism evidence="2 3">
    <name type="scientific">Roseovarius ramblicola</name>
    <dbReference type="NCBI Taxonomy" id="2022336"/>
    <lineage>
        <taxon>Bacteria</taxon>
        <taxon>Pseudomonadati</taxon>
        <taxon>Pseudomonadota</taxon>
        <taxon>Alphaproteobacteria</taxon>
        <taxon>Rhodobacterales</taxon>
        <taxon>Roseobacteraceae</taxon>
        <taxon>Roseovarius</taxon>
    </lineage>
</organism>
<keyword evidence="3" id="KW-1185">Reference proteome</keyword>
<evidence type="ECO:0000313" key="2">
    <source>
        <dbReference type="EMBL" id="MFB9150441.1"/>
    </source>
</evidence>
<dbReference type="RefSeq" id="WP_377069979.1">
    <property type="nucleotide sequence ID" value="NZ_JBHMEC010000017.1"/>
</dbReference>
<dbReference type="EMBL" id="JBHMEC010000017">
    <property type="protein sequence ID" value="MFB9150441.1"/>
    <property type="molecule type" value="Genomic_DNA"/>
</dbReference>
<dbReference type="Proteomes" id="UP001589670">
    <property type="component" value="Unassembled WGS sequence"/>
</dbReference>
<protein>
    <submittedName>
        <fullName evidence="2">Uncharacterized protein</fullName>
    </submittedName>
</protein>
<reference evidence="2 3" key="1">
    <citation type="submission" date="2024-09" db="EMBL/GenBank/DDBJ databases">
        <authorList>
            <person name="Sun Q."/>
            <person name="Mori K."/>
        </authorList>
    </citation>
    <scope>NUCLEOTIDE SEQUENCE [LARGE SCALE GENOMIC DNA]</scope>
    <source>
        <strain evidence="2 3">CECT 9424</strain>
    </source>
</reference>
<feature type="region of interest" description="Disordered" evidence="1">
    <location>
        <begin position="26"/>
        <end position="61"/>
    </location>
</feature>
<feature type="compositionally biased region" description="Basic residues" evidence="1">
    <location>
        <begin position="50"/>
        <end position="61"/>
    </location>
</feature>
<proteinExistence type="predicted"/>
<gene>
    <name evidence="2" type="ORF">ACFFU4_11850</name>
</gene>
<sequence length="61" mass="6905">MNVNQMINMVIRMVMRQIMRRGVNAGIDKVTRGRGGNGPDGRKTAQNARKTMKLGKRMGRF</sequence>
<accession>A0ABV5I186</accession>